<proteinExistence type="predicted"/>
<protein>
    <submittedName>
        <fullName evidence="2">ABC protein</fullName>
    </submittedName>
</protein>
<gene>
    <name evidence="2" type="ORF">R3P38DRAFT_3030480</name>
</gene>
<organism evidence="2 3">
    <name type="scientific">Favolaschia claudopus</name>
    <dbReference type="NCBI Taxonomy" id="2862362"/>
    <lineage>
        <taxon>Eukaryota</taxon>
        <taxon>Fungi</taxon>
        <taxon>Dikarya</taxon>
        <taxon>Basidiomycota</taxon>
        <taxon>Agaricomycotina</taxon>
        <taxon>Agaricomycetes</taxon>
        <taxon>Agaricomycetidae</taxon>
        <taxon>Agaricales</taxon>
        <taxon>Marasmiineae</taxon>
        <taxon>Mycenaceae</taxon>
        <taxon>Favolaschia</taxon>
    </lineage>
</organism>
<sequence length="530" mass="60001">MDLPLCSKCGASLRSEGTTPLDLSASVGSGTRRYELIHSNEPPEDSELGRIRSTVSRADARLARIEEEISKLRAKLEVLEEEHDSLLEYRTQSKEIMSPLRRMPAELLVEIFSCPSSYPEEGQPYMAHVPWVFTRVSRRWRNVALSTPSLWSRIVIDYGVITEYFPESTLQLERQIQRAQDVGSKVHFFGSELSESSSQTRMFEVLLQHSSRWEELDLILSSQLFALLPRLRDRLSSLKRLSLEWASLTSHITIQSIDYFSSASSLVDFTFDNQSCVPVTLPANLTRYDVYAPWHMHSKVLKLCPYIVDARITVEPWTEFSLDVLVLKHLERLYASTPEILNYIHAPQLEGLAFHIRDKDRDAVVLSSMDTLIQCSACTLKSLCLKGLPSDILTATQLLRNLSAITQLTIIADTYAAAGKLNELVTHLAVHASAEIAELAPQLRSFFVGSSYGNCDIDWESYSGMVKSRWEAENCDLSTALVAGPGHGGPDYATMQEFDTIRRQGFRFQYKSGILEMNSWDYTATWMFFP</sequence>
<dbReference type="Gene3D" id="1.20.1280.50">
    <property type="match status" value="1"/>
</dbReference>
<keyword evidence="1" id="KW-0175">Coiled coil</keyword>
<accession>A0AAW0ADU3</accession>
<dbReference type="Proteomes" id="UP001362999">
    <property type="component" value="Unassembled WGS sequence"/>
</dbReference>
<evidence type="ECO:0000313" key="2">
    <source>
        <dbReference type="EMBL" id="KAK7007418.1"/>
    </source>
</evidence>
<comment type="caution">
    <text evidence="2">The sequence shown here is derived from an EMBL/GenBank/DDBJ whole genome shotgun (WGS) entry which is preliminary data.</text>
</comment>
<dbReference type="EMBL" id="JAWWNJ010000071">
    <property type="protein sequence ID" value="KAK7007418.1"/>
    <property type="molecule type" value="Genomic_DNA"/>
</dbReference>
<reference evidence="2 3" key="1">
    <citation type="journal article" date="2024" name="J Genomics">
        <title>Draft genome sequencing and assembly of Favolaschia claudopus CIRM-BRFM 2984 isolated from oak limbs.</title>
        <authorList>
            <person name="Navarro D."/>
            <person name="Drula E."/>
            <person name="Chaduli D."/>
            <person name="Cazenave R."/>
            <person name="Ahrendt S."/>
            <person name="Wang J."/>
            <person name="Lipzen A."/>
            <person name="Daum C."/>
            <person name="Barry K."/>
            <person name="Grigoriev I.V."/>
            <person name="Favel A."/>
            <person name="Rosso M.N."/>
            <person name="Martin F."/>
        </authorList>
    </citation>
    <scope>NUCLEOTIDE SEQUENCE [LARGE SCALE GENOMIC DNA]</scope>
    <source>
        <strain evidence="2 3">CIRM-BRFM 2984</strain>
    </source>
</reference>
<evidence type="ECO:0000313" key="3">
    <source>
        <dbReference type="Proteomes" id="UP001362999"/>
    </source>
</evidence>
<keyword evidence="3" id="KW-1185">Reference proteome</keyword>
<dbReference type="AlphaFoldDB" id="A0AAW0ADU3"/>
<feature type="coiled-coil region" evidence="1">
    <location>
        <begin position="55"/>
        <end position="89"/>
    </location>
</feature>
<evidence type="ECO:0000256" key="1">
    <source>
        <dbReference type="SAM" id="Coils"/>
    </source>
</evidence>
<name>A0AAW0ADU3_9AGAR</name>